<evidence type="ECO:0000259" key="1">
    <source>
        <dbReference type="Pfam" id="PF14534"/>
    </source>
</evidence>
<dbReference type="Proteomes" id="UP001465331">
    <property type="component" value="Unassembled WGS sequence"/>
</dbReference>
<dbReference type="RefSeq" id="WP_352886458.1">
    <property type="nucleotide sequence ID" value="NZ_JBEPIJ010000001.1"/>
</dbReference>
<dbReference type="Gene3D" id="3.10.450.50">
    <property type="match status" value="1"/>
</dbReference>
<keyword evidence="3" id="KW-1185">Reference proteome</keyword>
<reference evidence="2 3" key="1">
    <citation type="submission" date="2024-06" db="EMBL/GenBank/DDBJ databases">
        <authorList>
            <person name="Li Z."/>
            <person name="Jiang Y."/>
        </authorList>
    </citation>
    <scope>NUCLEOTIDE SEQUENCE [LARGE SCALE GENOMIC DNA]</scope>
    <source>
        <strain evidence="2 3">HSW-8</strain>
    </source>
</reference>
<feature type="domain" description="DUF4440" evidence="1">
    <location>
        <begin position="23"/>
        <end position="132"/>
    </location>
</feature>
<name>A0ABV2A5L2_9GAMM</name>
<gene>
    <name evidence="2" type="ORF">ABSH63_00685</name>
</gene>
<evidence type="ECO:0000313" key="2">
    <source>
        <dbReference type="EMBL" id="MES0872532.1"/>
    </source>
</evidence>
<sequence>MLAFAAALVVAGTRAQSANDDAVKAVVDDFHRALVQRDRDTALKLLMPNAVIFETGYVEASREQYAAGHLDADMLYAATVQRQVVHRESAVSGDMALVITQARHTGEFQGEPVNLTNTETMVLRRSAGTWKILHIHWSGHEPAGPAAVP</sequence>
<organism evidence="2 3">
    <name type="scientific">Sinimarinibacterium thermocellulolyticum</name>
    <dbReference type="NCBI Taxonomy" id="3170016"/>
    <lineage>
        <taxon>Bacteria</taxon>
        <taxon>Pseudomonadati</taxon>
        <taxon>Pseudomonadota</taxon>
        <taxon>Gammaproteobacteria</taxon>
        <taxon>Nevskiales</taxon>
        <taxon>Nevskiaceae</taxon>
        <taxon>Sinimarinibacterium</taxon>
    </lineage>
</organism>
<evidence type="ECO:0000313" key="3">
    <source>
        <dbReference type="Proteomes" id="UP001465331"/>
    </source>
</evidence>
<dbReference type="Pfam" id="PF14534">
    <property type="entry name" value="DUF4440"/>
    <property type="match status" value="1"/>
</dbReference>
<dbReference type="SUPFAM" id="SSF54427">
    <property type="entry name" value="NTF2-like"/>
    <property type="match status" value="1"/>
</dbReference>
<dbReference type="EMBL" id="JBEPIJ010000001">
    <property type="protein sequence ID" value="MES0872532.1"/>
    <property type="molecule type" value="Genomic_DNA"/>
</dbReference>
<dbReference type="InterPro" id="IPR027843">
    <property type="entry name" value="DUF4440"/>
</dbReference>
<accession>A0ABV2A5L2</accession>
<dbReference type="InterPro" id="IPR032710">
    <property type="entry name" value="NTF2-like_dom_sf"/>
</dbReference>
<protein>
    <submittedName>
        <fullName evidence="2">Nuclear transport factor 2 family protein</fullName>
    </submittedName>
</protein>
<comment type="caution">
    <text evidence="2">The sequence shown here is derived from an EMBL/GenBank/DDBJ whole genome shotgun (WGS) entry which is preliminary data.</text>
</comment>
<proteinExistence type="predicted"/>